<evidence type="ECO:0000313" key="8">
    <source>
        <dbReference type="EMBL" id="URZ13072.1"/>
    </source>
</evidence>
<keyword evidence="6" id="KW-1133">Transmembrane helix</keyword>
<dbReference type="PANTHER" id="PTHR36838:SF1">
    <property type="entry name" value="SLR1864 PROTEIN"/>
    <property type="match status" value="1"/>
</dbReference>
<evidence type="ECO:0000256" key="5">
    <source>
        <dbReference type="ARBA" id="ARBA00022692"/>
    </source>
</evidence>
<organism evidence="8 9">
    <name type="scientific">Clostridium felsineum</name>
    <dbReference type="NCBI Taxonomy" id="36839"/>
    <lineage>
        <taxon>Bacteria</taxon>
        <taxon>Bacillati</taxon>
        <taxon>Bacillota</taxon>
        <taxon>Clostridia</taxon>
        <taxon>Eubacteriales</taxon>
        <taxon>Clostridiaceae</taxon>
        <taxon>Clostridium</taxon>
    </lineage>
</organism>
<dbReference type="Gene3D" id="1.20.1530.20">
    <property type="match status" value="1"/>
</dbReference>
<sequence>MNSDVLNQVFMLFLMILVGIYASKMGYIDKKLNVGLSNLLLKITLPLLVINSFLTIKFSKSVLTSAENILLYALIIHVVLIIFSKLAYTKVTDSKKGVSKFLTVFSNSGFMGYPVLKSIYGAKGVFYCAIFGIILNLFMFSYGIMVLKNSKDNSFKELKRAVINPAIIATIIGFILFIFNVKLTTLVISTISSIGSMTSPLSMIIVGIMLADINIGDLFKDKLVYMLTVVKLLIVPAITFVVLKLLNADQIVIGVIVVLEAMPAASNAAVMSLQYGSDENVALKHIFITTVLSIVVIPLVIKLVV</sequence>
<evidence type="ECO:0000256" key="4">
    <source>
        <dbReference type="ARBA" id="ARBA00022475"/>
    </source>
</evidence>
<evidence type="ECO:0000256" key="2">
    <source>
        <dbReference type="ARBA" id="ARBA00010145"/>
    </source>
</evidence>
<dbReference type="Pfam" id="PF03547">
    <property type="entry name" value="Mem_trans"/>
    <property type="match status" value="1"/>
</dbReference>
<gene>
    <name evidence="8" type="ORF">CROST_038220</name>
</gene>
<evidence type="ECO:0000256" key="6">
    <source>
        <dbReference type="ARBA" id="ARBA00022989"/>
    </source>
</evidence>
<dbReference type="GO" id="GO:0055085">
    <property type="term" value="P:transmembrane transport"/>
    <property type="evidence" value="ECO:0007669"/>
    <property type="project" value="InterPro"/>
</dbReference>
<evidence type="ECO:0000256" key="7">
    <source>
        <dbReference type="ARBA" id="ARBA00023136"/>
    </source>
</evidence>
<protein>
    <submittedName>
        <fullName evidence="8">Uncharacterized protein</fullName>
    </submittedName>
</protein>
<dbReference type="Proteomes" id="UP000190951">
    <property type="component" value="Chromosome"/>
</dbReference>
<keyword evidence="3" id="KW-0813">Transport</keyword>
<dbReference type="GO" id="GO:0005886">
    <property type="term" value="C:plasma membrane"/>
    <property type="evidence" value="ECO:0007669"/>
    <property type="project" value="UniProtKB-SubCell"/>
</dbReference>
<keyword evidence="4" id="KW-1003">Cell membrane</keyword>
<dbReference type="AlphaFoldDB" id="A0A1S8L7W2"/>
<keyword evidence="5" id="KW-0812">Transmembrane</keyword>
<keyword evidence="9" id="KW-1185">Reference proteome</keyword>
<dbReference type="InterPro" id="IPR004776">
    <property type="entry name" value="Mem_transp_PIN-like"/>
</dbReference>
<proteinExistence type="inferred from homology"/>
<dbReference type="KEGG" id="crw:CROST_038220"/>
<keyword evidence="7" id="KW-0472">Membrane</keyword>
<dbReference type="STRING" id="84029.CROST_18000"/>
<comment type="subcellular location">
    <subcellularLocation>
        <location evidence="1">Cell membrane</location>
        <topology evidence="1">Multi-pass membrane protein</topology>
    </subcellularLocation>
</comment>
<dbReference type="EMBL" id="CP096983">
    <property type="protein sequence ID" value="URZ13072.1"/>
    <property type="molecule type" value="Genomic_DNA"/>
</dbReference>
<dbReference type="PANTHER" id="PTHR36838">
    <property type="entry name" value="AUXIN EFFLUX CARRIER FAMILY PROTEIN"/>
    <property type="match status" value="1"/>
</dbReference>
<evidence type="ECO:0000313" key="9">
    <source>
        <dbReference type="Proteomes" id="UP000190951"/>
    </source>
</evidence>
<reference evidence="8 9" key="1">
    <citation type="submission" date="2022-04" db="EMBL/GenBank/DDBJ databases">
        <title>Genome sequence of C. roseum typestrain.</title>
        <authorList>
            <person name="Poehlein A."/>
            <person name="Schoch T."/>
            <person name="Duerre P."/>
            <person name="Daniel R."/>
        </authorList>
    </citation>
    <scope>NUCLEOTIDE SEQUENCE [LARGE SCALE GENOMIC DNA]</scope>
    <source>
        <strain evidence="8 9">DSM 7320</strain>
    </source>
</reference>
<accession>A0A1S8L7W2</accession>
<dbReference type="InterPro" id="IPR038770">
    <property type="entry name" value="Na+/solute_symporter_sf"/>
</dbReference>
<evidence type="ECO:0000256" key="1">
    <source>
        <dbReference type="ARBA" id="ARBA00004651"/>
    </source>
</evidence>
<name>A0A1S8L7W2_9CLOT</name>
<comment type="similarity">
    <text evidence="2">Belongs to the auxin efflux carrier (TC 2.A.69) family.</text>
</comment>
<evidence type="ECO:0000256" key="3">
    <source>
        <dbReference type="ARBA" id="ARBA00022448"/>
    </source>
</evidence>